<evidence type="ECO:0000313" key="2">
    <source>
        <dbReference type="EMBL" id="MBA5640265.1"/>
    </source>
</evidence>
<keyword evidence="1" id="KW-1133">Transmembrane helix</keyword>
<evidence type="ECO:0000313" key="3">
    <source>
        <dbReference type="Proteomes" id="UP000534388"/>
    </source>
</evidence>
<dbReference type="AlphaFoldDB" id="A0A7W2EXA8"/>
<dbReference type="Proteomes" id="UP000534388">
    <property type="component" value="Unassembled WGS sequence"/>
</dbReference>
<accession>A0A7W2EXA8</accession>
<gene>
    <name evidence="2" type="ORF">H3H37_24680</name>
</gene>
<proteinExistence type="predicted"/>
<dbReference type="EMBL" id="JACEZT010000029">
    <property type="protein sequence ID" value="MBA5640265.1"/>
    <property type="molecule type" value="Genomic_DNA"/>
</dbReference>
<keyword evidence="1" id="KW-0812">Transmembrane</keyword>
<organism evidence="2 3">
    <name type="scientific">Rugamonas brunnea</name>
    <dbReference type="NCBI Taxonomy" id="2758569"/>
    <lineage>
        <taxon>Bacteria</taxon>
        <taxon>Pseudomonadati</taxon>
        <taxon>Pseudomonadota</taxon>
        <taxon>Betaproteobacteria</taxon>
        <taxon>Burkholderiales</taxon>
        <taxon>Oxalobacteraceae</taxon>
        <taxon>Telluria group</taxon>
        <taxon>Rugamonas</taxon>
    </lineage>
</organism>
<sequence length="83" mass="8933">MNTSPSCHADGAASAQFSPIRASLEASEGKPRTPWHMHAWRLMDMRIGLIPLPIYVLLLALIGGFIALGKLPTDISVGNPPTR</sequence>
<protein>
    <submittedName>
        <fullName evidence="2">Uncharacterized protein</fullName>
    </submittedName>
</protein>
<feature type="transmembrane region" description="Helical" evidence="1">
    <location>
        <begin position="47"/>
        <end position="68"/>
    </location>
</feature>
<evidence type="ECO:0000256" key="1">
    <source>
        <dbReference type="SAM" id="Phobius"/>
    </source>
</evidence>
<dbReference type="RefSeq" id="WP_182167524.1">
    <property type="nucleotide sequence ID" value="NZ_JACEZT010000029.1"/>
</dbReference>
<keyword evidence="3" id="KW-1185">Reference proteome</keyword>
<comment type="caution">
    <text evidence="2">The sequence shown here is derived from an EMBL/GenBank/DDBJ whole genome shotgun (WGS) entry which is preliminary data.</text>
</comment>
<reference evidence="2 3" key="1">
    <citation type="submission" date="2020-07" db="EMBL/GenBank/DDBJ databases">
        <title>Novel species isolated from subtropical streams in China.</title>
        <authorList>
            <person name="Lu H."/>
        </authorList>
    </citation>
    <scope>NUCLEOTIDE SEQUENCE [LARGE SCALE GENOMIC DNA]</scope>
    <source>
        <strain evidence="2 3">LX20W</strain>
    </source>
</reference>
<name>A0A7W2EXA8_9BURK</name>
<keyword evidence="1" id="KW-0472">Membrane</keyword>